<reference evidence="1 2" key="1">
    <citation type="submission" date="2018-08" db="EMBL/GenBank/DDBJ databases">
        <title>Recombination of ecologically and evolutionarily significant loci maintains genetic cohesion in the Pseudomonas syringae species complex.</title>
        <authorList>
            <person name="Dillon M."/>
            <person name="Thakur S."/>
            <person name="Almeida R.N.D."/>
            <person name="Weir B.S."/>
            <person name="Guttman D.S."/>
        </authorList>
    </citation>
    <scope>NUCLEOTIDE SEQUENCE [LARGE SCALE GENOMIC DNA]</scope>
    <source>
        <strain evidence="1 2">ICMP 8902</strain>
    </source>
</reference>
<dbReference type="EMBL" id="RBQB01000115">
    <property type="protein sequence ID" value="RMO92056.1"/>
    <property type="molecule type" value="Genomic_DNA"/>
</dbReference>
<proteinExistence type="predicted"/>
<dbReference type="AlphaFoldDB" id="A0A3M3ZBK3"/>
<name>A0A3M3ZBK3_9PSED</name>
<dbReference type="Proteomes" id="UP000279372">
    <property type="component" value="Unassembled WGS sequence"/>
</dbReference>
<comment type="caution">
    <text evidence="1">The sequence shown here is derived from an EMBL/GenBank/DDBJ whole genome shotgun (WGS) entry which is preliminary data.</text>
</comment>
<protein>
    <submittedName>
        <fullName evidence="1">Uncharacterized protein</fullName>
    </submittedName>
</protein>
<accession>A0A3M3ZBK3</accession>
<organism evidence="1 2">
    <name type="scientific">Pseudomonas syringae pv. philadelphi</name>
    <dbReference type="NCBI Taxonomy" id="251706"/>
    <lineage>
        <taxon>Bacteria</taxon>
        <taxon>Pseudomonadati</taxon>
        <taxon>Pseudomonadota</taxon>
        <taxon>Gammaproteobacteria</taxon>
        <taxon>Pseudomonadales</taxon>
        <taxon>Pseudomonadaceae</taxon>
        <taxon>Pseudomonas</taxon>
    </lineage>
</organism>
<evidence type="ECO:0000313" key="1">
    <source>
        <dbReference type="EMBL" id="RMO92056.1"/>
    </source>
</evidence>
<evidence type="ECO:0000313" key="2">
    <source>
        <dbReference type="Proteomes" id="UP000279372"/>
    </source>
</evidence>
<sequence>MKDALMQLCIYERLALKVQILMSDIFAEHHYFSYHFRELAKDLVESEFARDPLKKPMFLRGTGLNGQYLLASTFDEEAFLDLP</sequence>
<gene>
    <name evidence="1" type="ORF">ALQ33_00695</name>
</gene>